<evidence type="ECO:0000313" key="3">
    <source>
        <dbReference type="Proteomes" id="UP000651050"/>
    </source>
</evidence>
<reference evidence="2" key="1">
    <citation type="submission" date="2020-11" db="EMBL/GenBank/DDBJ databases">
        <title>Bacterial whole genome sequence for Caenimonas sp. DR4.4.</title>
        <authorList>
            <person name="Le V."/>
            <person name="Ko S.-R."/>
            <person name="Ahn C.-Y."/>
            <person name="Oh H.-M."/>
        </authorList>
    </citation>
    <scope>NUCLEOTIDE SEQUENCE</scope>
    <source>
        <strain evidence="2">DR4.4</strain>
    </source>
</reference>
<dbReference type="EMBL" id="JADWYS010000001">
    <property type="protein sequence ID" value="MBG9390438.1"/>
    <property type="molecule type" value="Genomic_DNA"/>
</dbReference>
<evidence type="ECO:0000259" key="1">
    <source>
        <dbReference type="Pfam" id="PF12697"/>
    </source>
</evidence>
<dbReference type="InterPro" id="IPR029058">
    <property type="entry name" value="AB_hydrolase_fold"/>
</dbReference>
<feature type="domain" description="AB hydrolase-1" evidence="1">
    <location>
        <begin position="32"/>
        <end position="263"/>
    </location>
</feature>
<proteinExistence type="predicted"/>
<dbReference type="Gene3D" id="1.10.10.800">
    <property type="match status" value="1"/>
</dbReference>
<name>A0A931MJ59_9BURK</name>
<comment type="caution">
    <text evidence="2">The sequence shown here is derived from an EMBL/GenBank/DDBJ whole genome shotgun (WGS) entry which is preliminary data.</text>
</comment>
<protein>
    <submittedName>
        <fullName evidence="2">Alpha/beta fold hydrolase</fullName>
    </submittedName>
</protein>
<sequence length="286" mass="31864">MHRDVTFKARDGTSLSGWFFPVERAGGTVPCVVLTHGFSAQIDFGLEPFARILQGAGIAALLYDHRGWGRSGSEPRLQSDPFQQVHDMRDAVTYLATLPEVDEHRIGIWGNSYSGGVALMVAAVDRRVKSVVAVAPLISGSAGMRRMMGEQNHATHLAEMARVRKAEMLSGTVAYRQHTAHEETIAWFREADHEGQWQNRVATLSYDMMGEFEPGDYVPRIAPTPLLMVVPEDDTRSPADMQLDAFERAKQPKQLIRMKGGHYEPYRQVDAVGGAARDWFLKTLAR</sequence>
<dbReference type="InterPro" id="IPR000073">
    <property type="entry name" value="AB_hydrolase_1"/>
</dbReference>
<organism evidence="2 3">
    <name type="scientific">Caenimonas aquaedulcis</name>
    <dbReference type="NCBI Taxonomy" id="2793270"/>
    <lineage>
        <taxon>Bacteria</taxon>
        <taxon>Pseudomonadati</taxon>
        <taxon>Pseudomonadota</taxon>
        <taxon>Betaproteobacteria</taxon>
        <taxon>Burkholderiales</taxon>
        <taxon>Comamonadaceae</taxon>
        <taxon>Caenimonas</taxon>
    </lineage>
</organism>
<dbReference type="Gene3D" id="3.40.50.1820">
    <property type="entry name" value="alpha/beta hydrolase"/>
    <property type="match status" value="1"/>
</dbReference>
<dbReference type="Proteomes" id="UP000651050">
    <property type="component" value="Unassembled WGS sequence"/>
</dbReference>
<dbReference type="InterPro" id="IPR051411">
    <property type="entry name" value="Polyketide_trans_af380"/>
</dbReference>
<dbReference type="GO" id="GO:0016787">
    <property type="term" value="F:hydrolase activity"/>
    <property type="evidence" value="ECO:0007669"/>
    <property type="project" value="UniProtKB-KW"/>
</dbReference>
<keyword evidence="2" id="KW-0378">Hydrolase</keyword>
<dbReference type="SUPFAM" id="SSF53474">
    <property type="entry name" value="alpha/beta-Hydrolases"/>
    <property type="match status" value="1"/>
</dbReference>
<dbReference type="AlphaFoldDB" id="A0A931MJ59"/>
<keyword evidence="3" id="KW-1185">Reference proteome</keyword>
<dbReference type="PANTHER" id="PTHR47751:SF2">
    <property type="entry name" value="DLTD N-TERMINAL DOMAIN PROTEIN (AFU_ORTHOLOGUE AFUA_8G00380)-RELATED"/>
    <property type="match status" value="1"/>
</dbReference>
<accession>A0A931MJ59</accession>
<dbReference type="Pfam" id="PF12697">
    <property type="entry name" value="Abhydrolase_6"/>
    <property type="match status" value="1"/>
</dbReference>
<dbReference type="RefSeq" id="WP_196988177.1">
    <property type="nucleotide sequence ID" value="NZ_JADWYS010000001.1"/>
</dbReference>
<evidence type="ECO:0000313" key="2">
    <source>
        <dbReference type="EMBL" id="MBG9390438.1"/>
    </source>
</evidence>
<dbReference type="PANTHER" id="PTHR47751">
    <property type="entry name" value="SUPERFAMILY HYDROLASE, PUTATIVE (AFU_ORTHOLOGUE AFUA_2G16580)-RELATED"/>
    <property type="match status" value="1"/>
</dbReference>
<gene>
    <name evidence="2" type="ORF">I5803_20580</name>
</gene>